<proteinExistence type="inferred from homology"/>
<dbReference type="GO" id="GO:0005886">
    <property type="term" value="C:plasma membrane"/>
    <property type="evidence" value="ECO:0007669"/>
    <property type="project" value="UniProtKB-SubCell"/>
</dbReference>
<evidence type="ECO:0000256" key="7">
    <source>
        <dbReference type="ARBA" id="ARBA00023136"/>
    </source>
</evidence>
<evidence type="ECO:0000256" key="5">
    <source>
        <dbReference type="ARBA" id="ARBA00022741"/>
    </source>
</evidence>
<dbReference type="InterPro" id="IPR050388">
    <property type="entry name" value="ABC_Ni/Peptide_Import"/>
</dbReference>
<dbReference type="PANTHER" id="PTHR43297">
    <property type="entry name" value="OLIGOPEPTIDE TRANSPORT ATP-BINDING PROTEIN APPD"/>
    <property type="match status" value="1"/>
</dbReference>
<keyword evidence="5" id="KW-0547">Nucleotide-binding</keyword>
<dbReference type="GO" id="GO:0005524">
    <property type="term" value="F:ATP binding"/>
    <property type="evidence" value="ECO:0007669"/>
    <property type="project" value="UniProtKB-KW"/>
</dbReference>
<protein>
    <submittedName>
        <fullName evidence="9">Putative ABC transporter ATP-binding protein</fullName>
    </submittedName>
</protein>
<comment type="similarity">
    <text evidence="2">Belongs to the ABC transporter superfamily.</text>
</comment>
<dbReference type="InterPro" id="IPR003593">
    <property type="entry name" value="AAA+_ATPase"/>
</dbReference>
<evidence type="ECO:0000259" key="8">
    <source>
        <dbReference type="PROSITE" id="PS50893"/>
    </source>
</evidence>
<keyword evidence="4" id="KW-1003">Cell membrane</keyword>
<dbReference type="Pfam" id="PF00005">
    <property type="entry name" value="ABC_tran"/>
    <property type="match status" value="1"/>
</dbReference>
<gene>
    <name evidence="9" type="ORF">AUCHE_24_00460</name>
</gene>
<sequence>MNKQVAHIRDLRVRFGDQEILHGVNLELSAGRRLGLLGESGSGKTLTGRALLGLLPTHATATGSILLHGKEMLGAPEHQWRQQRGHTVGLIAQDPRTALNPLVRIGDQVAEPLRARGHGRTEARERALELLEQVRLPDARRLARRHPGSLSGGQRQRVGIAMALAAGPDLLIADEPTSALDVCVQAEILPLLAEISQDRALLFITHDIAVASAICDDLVVLRAGEIVDSGPLHRVLHQPAHPYVTELLDASRATALPATATPPPVAVHAEFAGGRR</sequence>
<dbReference type="Gene3D" id="3.40.50.300">
    <property type="entry name" value="P-loop containing nucleotide triphosphate hydrolases"/>
    <property type="match status" value="1"/>
</dbReference>
<dbReference type="eggNOG" id="COG4172">
    <property type="taxonomic scope" value="Bacteria"/>
</dbReference>
<dbReference type="SMART" id="SM00382">
    <property type="entry name" value="AAA"/>
    <property type="match status" value="1"/>
</dbReference>
<dbReference type="EMBL" id="BAGZ01000024">
    <property type="protein sequence ID" value="GAB79391.1"/>
    <property type="molecule type" value="Genomic_DNA"/>
</dbReference>
<dbReference type="InterPro" id="IPR027417">
    <property type="entry name" value="P-loop_NTPase"/>
</dbReference>
<dbReference type="RefSeq" id="WP_006504149.1">
    <property type="nucleotide sequence ID" value="NZ_BAGZ01000024.1"/>
</dbReference>
<comment type="caution">
    <text evidence="9">The sequence shown here is derived from an EMBL/GenBank/DDBJ whole genome shotgun (WGS) entry which is preliminary data.</text>
</comment>
<dbReference type="SUPFAM" id="SSF52540">
    <property type="entry name" value="P-loop containing nucleoside triphosphate hydrolases"/>
    <property type="match status" value="1"/>
</dbReference>
<dbReference type="OrthoDB" id="8481147at2"/>
<dbReference type="GO" id="GO:0016887">
    <property type="term" value="F:ATP hydrolysis activity"/>
    <property type="evidence" value="ECO:0007669"/>
    <property type="project" value="InterPro"/>
</dbReference>
<evidence type="ECO:0000256" key="6">
    <source>
        <dbReference type="ARBA" id="ARBA00022840"/>
    </source>
</evidence>
<dbReference type="PANTHER" id="PTHR43297:SF2">
    <property type="entry name" value="DIPEPTIDE TRANSPORT ATP-BINDING PROTEIN DPPD"/>
    <property type="match status" value="1"/>
</dbReference>
<comment type="subcellular location">
    <subcellularLocation>
        <location evidence="1">Cell membrane</location>
        <topology evidence="1">Peripheral membrane protein</topology>
    </subcellularLocation>
</comment>
<dbReference type="InterPro" id="IPR003439">
    <property type="entry name" value="ABC_transporter-like_ATP-bd"/>
</dbReference>
<name>K6UNZ9_9MICO</name>
<organism evidence="9 10">
    <name type="scientific">Austwickia chelonae NBRC 105200</name>
    <dbReference type="NCBI Taxonomy" id="1184607"/>
    <lineage>
        <taxon>Bacteria</taxon>
        <taxon>Bacillati</taxon>
        <taxon>Actinomycetota</taxon>
        <taxon>Actinomycetes</taxon>
        <taxon>Micrococcales</taxon>
        <taxon>Dermatophilaceae</taxon>
        <taxon>Austwickia</taxon>
    </lineage>
</organism>
<accession>K6UNZ9</accession>
<dbReference type="STRING" id="100225.SAMN05421595_3066"/>
<evidence type="ECO:0000313" key="9">
    <source>
        <dbReference type="EMBL" id="GAB79391.1"/>
    </source>
</evidence>
<feature type="domain" description="ABC transporter" evidence="8">
    <location>
        <begin position="6"/>
        <end position="248"/>
    </location>
</feature>
<evidence type="ECO:0000256" key="2">
    <source>
        <dbReference type="ARBA" id="ARBA00005417"/>
    </source>
</evidence>
<reference evidence="9 10" key="1">
    <citation type="submission" date="2012-08" db="EMBL/GenBank/DDBJ databases">
        <title>Whole genome shotgun sequence of Austwickia chelonae NBRC 105200.</title>
        <authorList>
            <person name="Yoshida I."/>
            <person name="Hosoyama A."/>
            <person name="Tsuchikane K."/>
            <person name="Katsumata H."/>
            <person name="Ando Y."/>
            <person name="Ohji S."/>
            <person name="Hamada M."/>
            <person name="Tamura T."/>
            <person name="Yamazoe A."/>
            <person name="Yamazaki S."/>
            <person name="Fujita N."/>
        </authorList>
    </citation>
    <scope>NUCLEOTIDE SEQUENCE [LARGE SCALE GENOMIC DNA]</scope>
    <source>
        <strain evidence="9 10">NBRC 105200</strain>
    </source>
</reference>
<evidence type="ECO:0000256" key="1">
    <source>
        <dbReference type="ARBA" id="ARBA00004202"/>
    </source>
</evidence>
<keyword evidence="3" id="KW-0813">Transport</keyword>
<dbReference type="Proteomes" id="UP000008495">
    <property type="component" value="Unassembled WGS sequence"/>
</dbReference>
<dbReference type="AlphaFoldDB" id="K6UNZ9"/>
<dbReference type="InterPro" id="IPR017871">
    <property type="entry name" value="ABC_transporter-like_CS"/>
</dbReference>
<evidence type="ECO:0000256" key="3">
    <source>
        <dbReference type="ARBA" id="ARBA00022448"/>
    </source>
</evidence>
<keyword evidence="7" id="KW-0472">Membrane</keyword>
<dbReference type="PROSITE" id="PS50893">
    <property type="entry name" value="ABC_TRANSPORTER_2"/>
    <property type="match status" value="1"/>
</dbReference>
<dbReference type="PROSITE" id="PS00211">
    <property type="entry name" value="ABC_TRANSPORTER_1"/>
    <property type="match status" value="1"/>
</dbReference>
<dbReference type="CDD" id="cd03257">
    <property type="entry name" value="ABC_NikE_OppD_transporters"/>
    <property type="match status" value="1"/>
</dbReference>
<evidence type="ECO:0000313" key="10">
    <source>
        <dbReference type="Proteomes" id="UP000008495"/>
    </source>
</evidence>
<evidence type="ECO:0000256" key="4">
    <source>
        <dbReference type="ARBA" id="ARBA00022475"/>
    </source>
</evidence>
<keyword evidence="10" id="KW-1185">Reference proteome</keyword>
<keyword evidence="6 9" id="KW-0067">ATP-binding</keyword>